<dbReference type="PANTHER" id="PTHR34657:SF4">
    <property type="entry name" value="EMBRYO SAC DEVELOPMENT ARREST 6"/>
    <property type="match status" value="1"/>
</dbReference>
<evidence type="ECO:0000313" key="3">
    <source>
        <dbReference type="Proteomes" id="UP000283530"/>
    </source>
</evidence>
<name>A0A3S3P230_9MAGN</name>
<protein>
    <submittedName>
        <fullName evidence="2">Uncharacterized protein</fullName>
    </submittedName>
</protein>
<accession>A0A3S3P230</accession>
<sequence length="192" mass="20619">MSNNSHGVITPSASRKRKERDGLDGAKASIARPTKAEPVADNQLLAGYLAHEFLTKGTLFGQKWDPARAADPARAPPAPSSNKKPDAGSRCDLVWGLPTLGGEEPLESIMMFMFLLEEEVTGVTALRDSSLMYSCRVLLQEDEEASGRTVIVKFNLLPVPTASFVPAYLHVAGSGLAVWVPLIWSSTLAVLS</sequence>
<evidence type="ECO:0000256" key="1">
    <source>
        <dbReference type="SAM" id="MobiDB-lite"/>
    </source>
</evidence>
<gene>
    <name evidence="2" type="ORF">CKAN_00984700</name>
</gene>
<feature type="region of interest" description="Disordered" evidence="1">
    <location>
        <begin position="1"/>
        <end position="36"/>
    </location>
</feature>
<dbReference type="AlphaFoldDB" id="A0A3S3P230"/>
<feature type="compositionally biased region" description="Polar residues" evidence="1">
    <location>
        <begin position="1"/>
        <end position="13"/>
    </location>
</feature>
<dbReference type="OrthoDB" id="687843at2759"/>
<keyword evidence="3" id="KW-1185">Reference proteome</keyword>
<reference evidence="2 3" key="1">
    <citation type="journal article" date="2019" name="Nat. Plants">
        <title>Stout camphor tree genome fills gaps in understanding of flowering plant genome evolution.</title>
        <authorList>
            <person name="Chaw S.M."/>
            <person name="Liu Y.C."/>
            <person name="Wu Y.W."/>
            <person name="Wang H.Y."/>
            <person name="Lin C.I."/>
            <person name="Wu C.S."/>
            <person name="Ke H.M."/>
            <person name="Chang L.Y."/>
            <person name="Hsu C.Y."/>
            <person name="Yang H.T."/>
            <person name="Sudianto E."/>
            <person name="Hsu M.H."/>
            <person name="Wu K.P."/>
            <person name="Wang L.N."/>
            <person name="Leebens-Mack J.H."/>
            <person name="Tsai I.J."/>
        </authorList>
    </citation>
    <scope>NUCLEOTIDE SEQUENCE [LARGE SCALE GENOMIC DNA]</scope>
    <source>
        <strain evidence="3">cv. Chaw 1501</strain>
        <tissue evidence="2">Young leaves</tissue>
    </source>
</reference>
<proteinExistence type="predicted"/>
<comment type="caution">
    <text evidence="2">The sequence shown here is derived from an EMBL/GenBank/DDBJ whole genome shotgun (WGS) entry which is preliminary data.</text>
</comment>
<dbReference type="Proteomes" id="UP000283530">
    <property type="component" value="Unassembled WGS sequence"/>
</dbReference>
<feature type="region of interest" description="Disordered" evidence="1">
    <location>
        <begin position="67"/>
        <end position="87"/>
    </location>
</feature>
<organism evidence="2 3">
    <name type="scientific">Cinnamomum micranthum f. kanehirae</name>
    <dbReference type="NCBI Taxonomy" id="337451"/>
    <lineage>
        <taxon>Eukaryota</taxon>
        <taxon>Viridiplantae</taxon>
        <taxon>Streptophyta</taxon>
        <taxon>Embryophyta</taxon>
        <taxon>Tracheophyta</taxon>
        <taxon>Spermatophyta</taxon>
        <taxon>Magnoliopsida</taxon>
        <taxon>Magnoliidae</taxon>
        <taxon>Laurales</taxon>
        <taxon>Lauraceae</taxon>
        <taxon>Cinnamomum</taxon>
    </lineage>
</organism>
<evidence type="ECO:0000313" key="2">
    <source>
        <dbReference type="EMBL" id="RWR81175.1"/>
    </source>
</evidence>
<dbReference type="EMBL" id="QPKB01000003">
    <property type="protein sequence ID" value="RWR81175.1"/>
    <property type="molecule type" value="Genomic_DNA"/>
</dbReference>
<dbReference type="PANTHER" id="PTHR34657">
    <property type="entry name" value="EMBRYO SAC DEVELOPMENT ARREST 6"/>
    <property type="match status" value="1"/>
</dbReference>